<dbReference type="Proteomes" id="UP000230324">
    <property type="component" value="Unassembled WGS sequence"/>
</dbReference>
<accession>A0A2M7BYD8</accession>
<name>A0A2M7BYD8_9BACT</name>
<dbReference type="EMBL" id="PEUV01000026">
    <property type="protein sequence ID" value="PIV12692.1"/>
    <property type="molecule type" value="Genomic_DNA"/>
</dbReference>
<dbReference type="Gene3D" id="2.60.40.10">
    <property type="entry name" value="Immunoglobulins"/>
    <property type="match status" value="1"/>
</dbReference>
<dbReference type="InterPro" id="IPR013783">
    <property type="entry name" value="Ig-like_fold"/>
</dbReference>
<evidence type="ECO:0008006" key="4">
    <source>
        <dbReference type="Google" id="ProtNLM"/>
    </source>
</evidence>
<dbReference type="InterPro" id="IPR014756">
    <property type="entry name" value="Ig_E-set"/>
</dbReference>
<comment type="caution">
    <text evidence="2">The sequence shown here is derived from an EMBL/GenBank/DDBJ whole genome shotgun (WGS) entry which is preliminary data.</text>
</comment>
<organism evidence="2 3">
    <name type="scientific">Candidatus Nealsonbacteria bacterium CG03_land_8_20_14_0_80_36_12</name>
    <dbReference type="NCBI Taxonomy" id="1974701"/>
    <lineage>
        <taxon>Bacteria</taxon>
        <taxon>Candidatus Nealsoniibacteriota</taxon>
    </lineage>
</organism>
<proteinExistence type="predicted"/>
<protein>
    <recommendedName>
        <fullName evidence="4">IPT/TIG domain-containing protein</fullName>
    </recommendedName>
</protein>
<reference evidence="3" key="1">
    <citation type="submission" date="2017-09" db="EMBL/GenBank/DDBJ databases">
        <title>Depth-based differentiation of microbial function through sediment-hosted aquifers and enrichment of novel symbionts in the deep terrestrial subsurface.</title>
        <authorList>
            <person name="Probst A.J."/>
            <person name="Ladd B."/>
            <person name="Jarett J.K."/>
            <person name="Geller-Mcgrath D.E."/>
            <person name="Sieber C.M.K."/>
            <person name="Emerson J.B."/>
            <person name="Anantharaman K."/>
            <person name="Thomas B.C."/>
            <person name="Malmstrom R."/>
            <person name="Stieglmeier M."/>
            <person name="Klingl A."/>
            <person name="Woyke T."/>
            <person name="Ryan C.M."/>
            <person name="Banfield J.F."/>
        </authorList>
    </citation>
    <scope>NUCLEOTIDE SEQUENCE [LARGE SCALE GENOMIC DNA]</scope>
</reference>
<feature type="transmembrane region" description="Helical" evidence="1">
    <location>
        <begin position="123"/>
        <end position="143"/>
    </location>
</feature>
<keyword evidence="1" id="KW-1133">Transmembrane helix</keyword>
<keyword evidence="1" id="KW-0812">Transmembrane</keyword>
<dbReference type="SUPFAM" id="SSF81296">
    <property type="entry name" value="E set domains"/>
    <property type="match status" value="1"/>
</dbReference>
<sequence>MKQPVTVIYSVLIFLIALIFFQFVFYALGAVLVFLVGSTLAEVLWQYRQSEKLWRFLRPAINLALSSILAICFYCLFFLPLDFLLTEILMVTPKLPRLVNFSVLSMFVVFFAIFHWQKFFKKRTAYFFILFFVFASGFFYLGYRKQKLALEYLPKIYRLDSKWGIQGMIVTVKGVNFGPTWEKGFVLAGENLMTIVDWSENRVVAEVAVPTKFGIAPLVIIRFDNLVSNSLDYEIRDPKTLDTRY</sequence>
<evidence type="ECO:0000313" key="3">
    <source>
        <dbReference type="Proteomes" id="UP000230324"/>
    </source>
</evidence>
<dbReference type="AlphaFoldDB" id="A0A2M7BYD8"/>
<keyword evidence="1" id="KW-0472">Membrane</keyword>
<feature type="transmembrane region" description="Helical" evidence="1">
    <location>
        <begin position="60"/>
        <end position="86"/>
    </location>
</feature>
<feature type="transmembrane region" description="Helical" evidence="1">
    <location>
        <begin position="7"/>
        <end position="40"/>
    </location>
</feature>
<gene>
    <name evidence="2" type="ORF">COS47_01215</name>
</gene>
<evidence type="ECO:0000313" key="2">
    <source>
        <dbReference type="EMBL" id="PIV12692.1"/>
    </source>
</evidence>
<feature type="transmembrane region" description="Helical" evidence="1">
    <location>
        <begin position="98"/>
        <end position="117"/>
    </location>
</feature>
<evidence type="ECO:0000256" key="1">
    <source>
        <dbReference type="SAM" id="Phobius"/>
    </source>
</evidence>